<comment type="caution">
    <text evidence="2">The sequence shown here is derived from an EMBL/GenBank/DDBJ whole genome shotgun (WGS) entry which is preliminary data.</text>
</comment>
<feature type="region of interest" description="Disordered" evidence="1">
    <location>
        <begin position="80"/>
        <end position="122"/>
    </location>
</feature>
<gene>
    <name evidence="2" type="ORF">FHR33_002013</name>
</gene>
<dbReference type="AlphaFoldDB" id="A0A7W5Y6G8"/>
<organism evidence="2 3">
    <name type="scientific">Nonomuraea dietziae</name>
    <dbReference type="NCBI Taxonomy" id="65515"/>
    <lineage>
        <taxon>Bacteria</taxon>
        <taxon>Bacillati</taxon>
        <taxon>Actinomycetota</taxon>
        <taxon>Actinomycetes</taxon>
        <taxon>Streptosporangiales</taxon>
        <taxon>Streptosporangiaceae</taxon>
        <taxon>Nonomuraea</taxon>
    </lineage>
</organism>
<keyword evidence="3" id="KW-1185">Reference proteome</keyword>
<reference evidence="2 3" key="1">
    <citation type="submission" date="2020-08" db="EMBL/GenBank/DDBJ databases">
        <title>Sequencing the genomes of 1000 actinobacteria strains.</title>
        <authorList>
            <person name="Klenk H.-P."/>
        </authorList>
    </citation>
    <scope>NUCLEOTIDE SEQUENCE [LARGE SCALE GENOMIC DNA]</scope>
    <source>
        <strain evidence="2 3">DSM 44320</strain>
    </source>
</reference>
<protein>
    <submittedName>
        <fullName evidence="2">Uncharacterized protein</fullName>
    </submittedName>
</protein>
<accession>A0A7W5Y6G8</accession>
<evidence type="ECO:0000313" key="3">
    <source>
        <dbReference type="Proteomes" id="UP000579945"/>
    </source>
</evidence>
<dbReference type="RefSeq" id="WP_183645643.1">
    <property type="nucleotide sequence ID" value="NZ_BAAAXX010000117.1"/>
</dbReference>
<evidence type="ECO:0000313" key="2">
    <source>
        <dbReference type="EMBL" id="MBB3726153.1"/>
    </source>
</evidence>
<dbReference type="EMBL" id="JACIBV010000001">
    <property type="protein sequence ID" value="MBB3726153.1"/>
    <property type="molecule type" value="Genomic_DNA"/>
</dbReference>
<evidence type="ECO:0000256" key="1">
    <source>
        <dbReference type="SAM" id="MobiDB-lite"/>
    </source>
</evidence>
<dbReference type="Proteomes" id="UP000579945">
    <property type="component" value="Unassembled WGS sequence"/>
</dbReference>
<sequence length="122" mass="12235">MYVRIALVQAFLAATIGIIPAPGPGAAAERPGAGGTDGVTLLTGDKVVVTGKMSRVRPGPGRQVGFTKQVVDGHLYLARQPRPRPSWAGPARAGEPCAGRRGGPPASAEWANPTDGAGGAGS</sequence>
<name>A0A7W5Y6G8_9ACTN</name>
<dbReference type="GeneID" id="95388531"/>
<proteinExistence type="predicted"/>